<organism evidence="1 2">
    <name type="scientific">Pseudomonas psychrophila</name>
    <dbReference type="NCBI Taxonomy" id="122355"/>
    <lineage>
        <taxon>Bacteria</taxon>
        <taxon>Pseudomonadati</taxon>
        <taxon>Pseudomonadota</taxon>
        <taxon>Gammaproteobacteria</taxon>
        <taxon>Pseudomonadales</taxon>
        <taxon>Pseudomonadaceae</taxon>
        <taxon>Pseudomonas</taxon>
    </lineage>
</organism>
<reference evidence="1" key="1">
    <citation type="submission" date="2020-12" db="EMBL/GenBank/DDBJ databases">
        <title>Antibiotic resistance and phylogeny of Pseudomonas spp. isolated over three decades from chicken meat in the Norwegian food chain.</title>
        <authorList>
            <person name="Moen B."/>
        </authorList>
    </citation>
    <scope>NUCLEOTIDE SEQUENCE</scope>
    <source>
        <strain evidence="1">MF6762</strain>
    </source>
</reference>
<proteinExistence type="predicted"/>
<dbReference type="RefSeq" id="WP_108184845.1">
    <property type="nucleotide sequence ID" value="NZ_JAEKCZ010000030.1"/>
</dbReference>
<gene>
    <name evidence="1" type="ORF">JFT45_23590</name>
</gene>
<accession>A0A8I1FVG5</accession>
<dbReference type="AlphaFoldDB" id="A0A8I1FVG5"/>
<evidence type="ECO:0000313" key="2">
    <source>
        <dbReference type="Proteomes" id="UP000658390"/>
    </source>
</evidence>
<dbReference type="Proteomes" id="UP000658390">
    <property type="component" value="Unassembled WGS sequence"/>
</dbReference>
<comment type="caution">
    <text evidence="1">The sequence shown here is derived from an EMBL/GenBank/DDBJ whole genome shotgun (WGS) entry which is preliminary data.</text>
</comment>
<dbReference type="EMBL" id="JAEKCZ010000030">
    <property type="protein sequence ID" value="MBJ2259493.1"/>
    <property type="molecule type" value="Genomic_DNA"/>
</dbReference>
<protein>
    <submittedName>
        <fullName evidence="1">Uncharacterized protein</fullName>
    </submittedName>
</protein>
<name>A0A8I1FVG5_9PSED</name>
<sequence>MYQFITGDWGHIFAWEKNVRSTRIVLDTSSQLLVAAQVQRSEASDTFSQASREEMKDLQDSLVNANGEIFERPSDYALTVCEELPSWALE</sequence>
<evidence type="ECO:0000313" key="1">
    <source>
        <dbReference type="EMBL" id="MBJ2259493.1"/>
    </source>
</evidence>